<evidence type="ECO:0000259" key="4">
    <source>
        <dbReference type="Pfam" id="PF17853"/>
    </source>
</evidence>
<dbReference type="Pfam" id="PF17853">
    <property type="entry name" value="GGDEF_2"/>
    <property type="match status" value="1"/>
</dbReference>
<evidence type="ECO:0000313" key="6">
    <source>
        <dbReference type="Proteomes" id="UP000503003"/>
    </source>
</evidence>
<dbReference type="InterPro" id="IPR042070">
    <property type="entry name" value="PucR_C-HTH_sf"/>
</dbReference>
<proteinExistence type="inferred from homology"/>
<name>A0A6G7CPM3_9VIBR</name>
<sequence length="366" mass="42057">MQLHEQLAQRIVDRAQKIIKYPLNVMDETGIIIASTNPARKYQKHGGAVLALSELKPIEISEGMLPEFPHVKPGVNLPIIFNNEPIGVIGISGPLEEVRPFGEMVKMAAEMVVEYTSMMEMTRWSERKLEELLLECIDPNASQEHITNMAAQLKVDIFNHHAICVIEVGNSGDQKEVVRVLNQWSRKRLKAEYSYKTNLVLLNVTEKEKSGEIVIDDWQSITSYLAESLKVDFHCSIGAIYSQPQNLHYAFESAMATMKAGQRLNPEAKFYPFAQYELPALFESSLSRWQRDKLSTHVQQLELADPTLIHTILCWFENSCDIKKTSNVLYVHPNTLRYRMKRVEEICNIDLHNFRDMCRLYFSLIL</sequence>
<dbReference type="Proteomes" id="UP000503003">
    <property type="component" value="Chromosome 2"/>
</dbReference>
<gene>
    <name evidence="5" type="ORF">G5S32_18980</name>
</gene>
<dbReference type="PANTHER" id="PTHR33744:SF15">
    <property type="entry name" value="CARBOHYDRATE DIACID REGULATOR"/>
    <property type="match status" value="1"/>
</dbReference>
<dbReference type="InterPro" id="IPR041522">
    <property type="entry name" value="CdaR_GGDEF"/>
</dbReference>
<feature type="domain" description="CdaR GGDEF-like" evidence="4">
    <location>
        <begin position="142"/>
        <end position="259"/>
    </location>
</feature>
<protein>
    <recommendedName>
        <fullName evidence="7">XRE family transcriptional regulator</fullName>
    </recommendedName>
</protein>
<dbReference type="InterPro" id="IPR025736">
    <property type="entry name" value="PucR_C-HTH_dom"/>
</dbReference>
<evidence type="ECO:0000313" key="5">
    <source>
        <dbReference type="EMBL" id="QIH44055.1"/>
    </source>
</evidence>
<comment type="similarity">
    <text evidence="1">Belongs to the CdaR family.</text>
</comment>
<dbReference type="InterPro" id="IPR008599">
    <property type="entry name" value="Diacid_rec"/>
</dbReference>
<accession>A0A6G7CPM3</accession>
<keyword evidence="6" id="KW-1185">Reference proteome</keyword>
<dbReference type="KEGG" id="vzi:G5S32_18980"/>
<evidence type="ECO:0000259" key="3">
    <source>
        <dbReference type="Pfam" id="PF13556"/>
    </source>
</evidence>
<reference evidence="5 6" key="1">
    <citation type="submission" date="2020-02" db="EMBL/GenBank/DDBJ databases">
        <title>A complete genome of a marine bacterium Vibrio sp. ZWAL4003 isolated from the mangrove sediment with the ability to degrade polysaccharides.</title>
        <authorList>
            <person name="Wu J."/>
            <person name="Qu W."/>
            <person name="Zeng R."/>
        </authorList>
    </citation>
    <scope>NUCLEOTIDE SEQUENCE [LARGE SCALE GENOMIC DNA]</scope>
    <source>
        <strain evidence="5 6">ZWAL4003</strain>
    </source>
</reference>
<dbReference type="EMBL" id="CP049332">
    <property type="protein sequence ID" value="QIH44055.1"/>
    <property type="molecule type" value="Genomic_DNA"/>
</dbReference>
<dbReference type="Pfam" id="PF05651">
    <property type="entry name" value="Diacid_rec"/>
    <property type="match status" value="1"/>
</dbReference>
<dbReference type="Pfam" id="PF13556">
    <property type="entry name" value="HTH_30"/>
    <property type="match status" value="1"/>
</dbReference>
<feature type="domain" description="Putative sugar diacid recognition" evidence="2">
    <location>
        <begin position="3"/>
        <end position="135"/>
    </location>
</feature>
<dbReference type="RefSeq" id="WP_165313717.1">
    <property type="nucleotide sequence ID" value="NZ_CP049332.1"/>
</dbReference>
<evidence type="ECO:0000256" key="1">
    <source>
        <dbReference type="ARBA" id="ARBA00006754"/>
    </source>
</evidence>
<evidence type="ECO:0008006" key="7">
    <source>
        <dbReference type="Google" id="ProtNLM"/>
    </source>
</evidence>
<dbReference type="InterPro" id="IPR051448">
    <property type="entry name" value="CdaR-like_regulators"/>
</dbReference>
<evidence type="ECO:0000259" key="2">
    <source>
        <dbReference type="Pfam" id="PF05651"/>
    </source>
</evidence>
<organism evidence="5 6">
    <name type="scientific">Vibrio ziniensis</name>
    <dbReference type="NCBI Taxonomy" id="2711221"/>
    <lineage>
        <taxon>Bacteria</taxon>
        <taxon>Pseudomonadati</taxon>
        <taxon>Pseudomonadota</taxon>
        <taxon>Gammaproteobacteria</taxon>
        <taxon>Vibrionales</taxon>
        <taxon>Vibrionaceae</taxon>
        <taxon>Vibrio</taxon>
    </lineage>
</organism>
<dbReference type="AlphaFoldDB" id="A0A6G7CPM3"/>
<feature type="domain" description="PucR C-terminal helix-turn-helix" evidence="3">
    <location>
        <begin position="308"/>
        <end position="365"/>
    </location>
</feature>
<dbReference type="Gene3D" id="1.10.10.2840">
    <property type="entry name" value="PucR C-terminal helix-turn-helix domain"/>
    <property type="match status" value="1"/>
</dbReference>
<dbReference type="PANTHER" id="PTHR33744">
    <property type="entry name" value="CARBOHYDRATE DIACID REGULATOR"/>
    <property type="match status" value="1"/>
</dbReference>